<dbReference type="PROSITE" id="PS50820">
    <property type="entry name" value="LCCL"/>
    <property type="match status" value="1"/>
</dbReference>
<evidence type="ECO:0000313" key="4">
    <source>
        <dbReference type="EMBL" id="TIA38379.1"/>
    </source>
</evidence>
<dbReference type="PANTHER" id="PTHR31331:SF8">
    <property type="entry name" value="LCCL DOMAIN PROTEIN (AFU_ORTHOLOGUE AFUA_5G02970)"/>
    <property type="match status" value="1"/>
</dbReference>
<comment type="caution">
    <text evidence="4">The sequence shown here is derived from an EMBL/GenBank/DDBJ whole genome shotgun (WGS) entry which is preliminary data.</text>
</comment>
<dbReference type="InterPro" id="IPR051957">
    <property type="entry name" value="CRISP-LCCL_domain"/>
</dbReference>
<keyword evidence="2" id="KW-1133">Transmembrane helix</keyword>
<evidence type="ECO:0000259" key="3">
    <source>
        <dbReference type="PROSITE" id="PS50820"/>
    </source>
</evidence>
<feature type="transmembrane region" description="Helical" evidence="2">
    <location>
        <begin position="105"/>
        <end position="123"/>
    </location>
</feature>
<keyword evidence="2" id="KW-0472">Membrane</keyword>
<sequence length="1060" mass="117913">MRDEGDQLESYHDETPLAASDDDTLLQSTSIDDPVDDDTPQQYPWMQRVSDNIPSPLKRISRAVVTWAKGPQPPRIYKIEPFFPSIQHAPLALLDRYAPKKMQRFWLLFVFYICWILSFALILHKSSFAADVQDYGSPVRLGCTARYWNDGNGCGINGDQCRPFSNASLPFRCPAGCIKTQVLFPHAVGDQEVVYKPLVIGGPTNKSEPISSTVYRGDSFICGSAIHAGFIKSEQGGCGVLKLTGDRHFFPSVKQHGIDSIGFESYFPQSFQFVEGTQSQCKDLRWPLLAVSVFFTAMLSIFTTSPAVFFWSIFVGLFFQTGLASDPPNLTDYYSLISTALGRFLPAAFVMAIIYRYAVRYSLTGLTAQFEKTILWLGAAWVGALNNYTFDRIPIQRLTPHDIKAQPGAIPALISIVLIIFFIALGQAYAFRVEGRMPRYLVVYGLFVGGILLLVAVPGMSLRIHHYILAILLLPGTSFQNRPSLLYQGLLCGLFINGIARWGFDSILQTPGELLSDAPQNTMLPPVLPPVVGANNITFTLGPVPPAHPKKNTPTYDGISILVNDVERFRGGLGKGMMESYLNISDLLTWLKKNKPVSTEPTGEDEEAFNMLDSIEAAFSELPAQFDSEQASETTNSTPDGWTAVSKNLRVEYNMHLPTKVDNTKIDRRKNVTAHPFNLDDDLPPEAPSLHLGYPATGNATRQSNNSTNDTRSTTMLPIPGGDHLLGCVPSPGSTPASGSTSTSGSTPELTSKPLESGTHSTFPSARASDCPLMSGLDPTRPPTRFPGTVTPSASLPAWRQDKLITELSGSLKCLKKELQDHLTLYAKDQEQQGLSNQSTINLGGSILVGMKALQEKIKVLEEEQPHMLALNTVDQALANQVTRIQSLEQVTGSKTAEQEVQKQEVQSLQKRVSELEDKLEESQKETKDLSKEHAEQQEKHAQMEKSMIQKYDDLFALVQTKLKEFVKDQDTAEESYNALRNRLNHLELGNDRGYDRQHDRGHERGHEIRSDHGPDHRLERGHDPYERPNRFYSPAPPPHPLTYRNGYHNELGYYEYGRR</sequence>
<feature type="transmembrane region" description="Helical" evidence="2">
    <location>
        <begin position="441"/>
        <end position="465"/>
    </location>
</feature>
<protein>
    <recommendedName>
        <fullName evidence="3">LCCL domain-containing protein</fullName>
    </recommendedName>
</protein>
<dbReference type="PANTHER" id="PTHR31331">
    <property type="entry name" value="LCCL DOMAIN PROTEIN (AFU_ORTHOLOGUE AFUA_5G08630)"/>
    <property type="match status" value="1"/>
</dbReference>
<dbReference type="AlphaFoldDB" id="A0A4T0BUX1"/>
<evidence type="ECO:0000256" key="2">
    <source>
        <dbReference type="SAM" id="Phobius"/>
    </source>
</evidence>
<feature type="region of interest" description="Disordered" evidence="1">
    <location>
        <begin position="729"/>
        <end position="770"/>
    </location>
</feature>
<feature type="transmembrane region" description="Helical" evidence="2">
    <location>
        <begin position="333"/>
        <end position="354"/>
    </location>
</feature>
<feature type="compositionally biased region" description="Low complexity" evidence="1">
    <location>
        <begin position="701"/>
        <end position="715"/>
    </location>
</feature>
<feature type="transmembrane region" description="Helical" evidence="2">
    <location>
        <begin position="410"/>
        <end position="429"/>
    </location>
</feature>
<dbReference type="Proteomes" id="UP000308724">
    <property type="component" value="Unassembled WGS sequence"/>
</dbReference>
<organism evidence="4 5">
    <name type="scientific">Aureobasidium pullulans</name>
    <name type="common">Black yeast</name>
    <name type="synonym">Pullularia pullulans</name>
    <dbReference type="NCBI Taxonomy" id="5580"/>
    <lineage>
        <taxon>Eukaryota</taxon>
        <taxon>Fungi</taxon>
        <taxon>Dikarya</taxon>
        <taxon>Ascomycota</taxon>
        <taxon>Pezizomycotina</taxon>
        <taxon>Dothideomycetes</taxon>
        <taxon>Dothideomycetidae</taxon>
        <taxon>Dothideales</taxon>
        <taxon>Saccotheciaceae</taxon>
        <taxon>Aureobasidium</taxon>
    </lineage>
</organism>
<accession>A0A4T0BUX1</accession>
<proteinExistence type="predicted"/>
<dbReference type="InterPro" id="IPR036609">
    <property type="entry name" value="LCCL_sf"/>
</dbReference>
<feature type="region of interest" description="Disordered" evidence="1">
    <location>
        <begin position="990"/>
        <end position="1045"/>
    </location>
</feature>
<dbReference type="SUPFAM" id="SSF69848">
    <property type="entry name" value="LCCL domain"/>
    <property type="match status" value="1"/>
</dbReference>
<reference evidence="4 5" key="1">
    <citation type="submission" date="2018-10" db="EMBL/GenBank/DDBJ databases">
        <title>Fifty Aureobasidium pullulans genomes reveal a recombining polyextremotolerant generalist.</title>
        <authorList>
            <person name="Gostincar C."/>
            <person name="Turk M."/>
            <person name="Zajc J."/>
            <person name="Gunde-Cimerman N."/>
        </authorList>
    </citation>
    <scope>NUCLEOTIDE SEQUENCE [LARGE SCALE GENOMIC DNA]</scope>
    <source>
        <strain evidence="4 5">EXF-1645</strain>
    </source>
</reference>
<dbReference type="Pfam" id="PF03815">
    <property type="entry name" value="LCCL"/>
    <property type="match status" value="1"/>
</dbReference>
<gene>
    <name evidence="4" type="ORF">D6C78_04076</name>
</gene>
<feature type="domain" description="LCCL" evidence="3">
    <location>
        <begin position="159"/>
        <end position="261"/>
    </location>
</feature>
<dbReference type="Gene3D" id="2.170.130.20">
    <property type="entry name" value="LCCL-like domain"/>
    <property type="match status" value="1"/>
</dbReference>
<feature type="transmembrane region" description="Helical" evidence="2">
    <location>
        <begin position="288"/>
        <end position="313"/>
    </location>
</feature>
<keyword evidence="2" id="KW-0812">Transmembrane</keyword>
<feature type="region of interest" description="Disordered" evidence="1">
    <location>
        <begin position="1"/>
        <end position="43"/>
    </location>
</feature>
<evidence type="ECO:0000313" key="5">
    <source>
        <dbReference type="Proteomes" id="UP000308724"/>
    </source>
</evidence>
<feature type="compositionally biased region" description="Low complexity" evidence="1">
    <location>
        <begin position="730"/>
        <end position="748"/>
    </location>
</feature>
<feature type="region of interest" description="Disordered" evidence="1">
    <location>
        <begin position="676"/>
        <end position="716"/>
    </location>
</feature>
<feature type="region of interest" description="Disordered" evidence="1">
    <location>
        <begin position="917"/>
        <end position="942"/>
    </location>
</feature>
<evidence type="ECO:0000256" key="1">
    <source>
        <dbReference type="SAM" id="MobiDB-lite"/>
    </source>
</evidence>
<feature type="compositionally biased region" description="Basic and acidic residues" evidence="1">
    <location>
        <begin position="990"/>
        <end position="1030"/>
    </location>
</feature>
<name>A0A4T0BUX1_AURPU</name>
<feature type="compositionally biased region" description="Basic and acidic residues" evidence="1">
    <location>
        <begin position="1"/>
        <end position="15"/>
    </location>
</feature>
<dbReference type="InterPro" id="IPR004043">
    <property type="entry name" value="LCCL"/>
</dbReference>
<dbReference type="EMBL" id="QZBZ01000064">
    <property type="protein sequence ID" value="TIA38379.1"/>
    <property type="molecule type" value="Genomic_DNA"/>
</dbReference>